<dbReference type="Bgee" id="FBgn0031969">
    <property type="expression patterns" value="Expressed in dorsal appendage forming follicle cell in ovary and 189 other cell types or tissues"/>
</dbReference>
<dbReference type="OrthoDB" id="514335at2759"/>
<keyword evidence="2" id="KW-1133">Transmembrane helix</keyword>
<proteinExistence type="evidence at transcript level"/>
<feature type="non-terminal residue" evidence="3">
    <location>
        <position position="1"/>
    </location>
</feature>
<dbReference type="HOGENOM" id="CLU_2485660_0_0_1"/>
<keyword evidence="2" id="KW-0472">Membrane</keyword>
<evidence type="ECO:0000256" key="1">
    <source>
        <dbReference type="SAM" id="MobiDB-lite"/>
    </source>
</evidence>
<protein>
    <submittedName>
        <fullName evidence="3">MIP21801p</fullName>
    </submittedName>
</protein>
<dbReference type="EMBL" id="BT124777">
    <property type="protein sequence ID" value="ADF50364.1"/>
    <property type="molecule type" value="mRNA"/>
</dbReference>
<feature type="region of interest" description="Disordered" evidence="1">
    <location>
        <begin position="1"/>
        <end position="24"/>
    </location>
</feature>
<accession>D5AEP0</accession>
<dbReference type="IntAct" id="D5AEP0">
    <property type="interactions" value="1"/>
</dbReference>
<evidence type="ECO:0000256" key="2">
    <source>
        <dbReference type="SAM" id="Phobius"/>
    </source>
</evidence>
<evidence type="ECO:0000313" key="3">
    <source>
        <dbReference type="EMBL" id="ADF50364.1"/>
    </source>
</evidence>
<keyword evidence="2" id="KW-0812">Transmembrane</keyword>
<organism evidence="3">
    <name type="scientific">Drosophila melanogaster</name>
    <name type="common">Fruit fly</name>
    <dbReference type="NCBI Taxonomy" id="7227"/>
    <lineage>
        <taxon>Eukaryota</taxon>
        <taxon>Metazoa</taxon>
        <taxon>Ecdysozoa</taxon>
        <taxon>Arthropoda</taxon>
        <taxon>Hexapoda</taxon>
        <taxon>Insecta</taxon>
        <taxon>Pterygota</taxon>
        <taxon>Neoptera</taxon>
        <taxon>Endopterygota</taxon>
        <taxon>Diptera</taxon>
        <taxon>Brachycera</taxon>
        <taxon>Muscomorpha</taxon>
        <taxon>Ephydroidea</taxon>
        <taxon>Drosophilidae</taxon>
        <taxon>Drosophila</taxon>
        <taxon>Sophophora</taxon>
    </lineage>
</organism>
<reference evidence="3" key="1">
    <citation type="submission" date="2010-04" db="EMBL/GenBank/DDBJ databases">
        <authorList>
            <person name="Carlson J."/>
            <person name="Booth B."/>
            <person name="Frise E."/>
            <person name="Sandler J."/>
            <person name="Wan K."/>
            <person name="Yu C."/>
            <person name="Celniker S."/>
        </authorList>
    </citation>
    <scope>NUCLEOTIDE SEQUENCE</scope>
</reference>
<gene>
    <name evidence="3" type="primary">pes-RC</name>
</gene>
<dbReference type="ExpressionAtlas" id="D5AEP0">
    <property type="expression patterns" value="baseline and differential"/>
</dbReference>
<sequence>RRPANKEHQFTAPPPRLRRSSTKMTSRTRHCARLGIVLLGICCIASGIYLFRNWIDMFTRMRGQTFGLSFASRQIGNVCRGQLGDSFAYHLDWEATIFSIDLKQRRTQRH</sequence>
<name>D5AEP0_DROME</name>
<dbReference type="AlphaFoldDB" id="D5AEP0"/>
<feature type="transmembrane region" description="Helical" evidence="2">
    <location>
        <begin position="31"/>
        <end position="51"/>
    </location>
</feature>
<dbReference type="VEuPathDB" id="VectorBase:FBgn0031969"/>